<evidence type="ECO:0000259" key="2">
    <source>
        <dbReference type="Pfam" id="PF07007"/>
    </source>
</evidence>
<evidence type="ECO:0000256" key="1">
    <source>
        <dbReference type="SAM" id="SignalP"/>
    </source>
</evidence>
<comment type="caution">
    <text evidence="3">The sequence shown here is derived from an EMBL/GenBank/DDBJ whole genome shotgun (WGS) entry which is preliminary data.</text>
</comment>
<sequence>MRFFLLALIALLSSAHALADDCDNAWRNGDMIHCAAARYQEADKKLNQTWQKVQKRARPEQRPLLKQAQNAWIALRDADCRLIASGAEGIRLQPMIVNDCLEAKTVEREAFLSSLLRCEEGDLSCPLPRPD</sequence>
<dbReference type="AlphaFoldDB" id="A0A6L6IP96"/>
<feature type="chain" id="PRO_5026853454" evidence="1">
    <location>
        <begin position="20"/>
        <end position="131"/>
    </location>
</feature>
<keyword evidence="1" id="KW-0732">Signal</keyword>
<evidence type="ECO:0000313" key="4">
    <source>
        <dbReference type="Proteomes" id="UP000477739"/>
    </source>
</evidence>
<dbReference type="Proteomes" id="UP000477739">
    <property type="component" value="Unassembled WGS sequence"/>
</dbReference>
<reference evidence="3 4" key="1">
    <citation type="submission" date="2019-11" db="EMBL/GenBank/DDBJ databases">
        <title>Escherichia alba sp. nov. isolated from the gut of plastic-eating superworms Zophobas atratus.</title>
        <authorList>
            <person name="Yang Y."/>
        </authorList>
    </citation>
    <scope>NUCLEOTIDE SEQUENCE [LARGE SCALE GENOMIC DNA]</scope>
    <source>
        <strain evidence="4">BIT-B35</strain>
    </source>
</reference>
<proteinExistence type="predicted"/>
<accession>A0A6L6IP96</accession>
<keyword evidence="4" id="KW-1185">Reference proteome</keyword>
<dbReference type="RefSeq" id="WP_155108225.1">
    <property type="nucleotide sequence ID" value="NZ_WMJZ01000011.1"/>
</dbReference>
<dbReference type="OrthoDB" id="7340239at2"/>
<dbReference type="PANTHER" id="PTHR39176">
    <property type="entry name" value="PERIPLASMIC PROTEIN-RELATED"/>
    <property type="match status" value="1"/>
</dbReference>
<dbReference type="Gene3D" id="1.20.1270.180">
    <property type="match status" value="1"/>
</dbReference>
<dbReference type="InterPro" id="IPR009739">
    <property type="entry name" value="LprI-like_N"/>
</dbReference>
<feature type="signal peptide" evidence="1">
    <location>
        <begin position="1"/>
        <end position="19"/>
    </location>
</feature>
<dbReference type="Pfam" id="PF07007">
    <property type="entry name" value="LprI"/>
    <property type="match status" value="1"/>
</dbReference>
<dbReference type="EMBL" id="WMJZ01000011">
    <property type="protein sequence ID" value="MTH46603.1"/>
    <property type="molecule type" value="Genomic_DNA"/>
</dbReference>
<protein>
    <submittedName>
        <fullName evidence="3">DUF1311 domain-containing protein</fullName>
    </submittedName>
</protein>
<evidence type="ECO:0000313" key="3">
    <source>
        <dbReference type="EMBL" id="MTH46603.1"/>
    </source>
</evidence>
<dbReference type="PANTHER" id="PTHR39176:SF1">
    <property type="entry name" value="PERIPLASMIC PROTEIN"/>
    <property type="match status" value="1"/>
</dbReference>
<feature type="domain" description="Lysozyme inhibitor LprI-like N-terminal" evidence="2">
    <location>
        <begin position="27"/>
        <end position="112"/>
    </location>
</feature>
<gene>
    <name evidence="3" type="ORF">GJV78_10150</name>
</gene>
<name>A0A6L6IP96_9ENTR</name>
<organism evidence="3 4">
    <name type="scientific">Intestinirhabdus alba</name>
    <dbReference type="NCBI Taxonomy" id="2899544"/>
    <lineage>
        <taxon>Bacteria</taxon>
        <taxon>Pseudomonadati</taxon>
        <taxon>Pseudomonadota</taxon>
        <taxon>Gammaproteobacteria</taxon>
        <taxon>Enterobacterales</taxon>
        <taxon>Enterobacteriaceae</taxon>
        <taxon>Intestinirhabdus</taxon>
    </lineage>
</organism>